<protein>
    <recommendedName>
        <fullName evidence="4">Peptidase M12A domain-containing protein</fullName>
    </recommendedName>
</protein>
<dbReference type="GO" id="GO:0006508">
    <property type="term" value="P:proteolysis"/>
    <property type="evidence" value="ECO:0007669"/>
    <property type="project" value="InterPro"/>
</dbReference>
<evidence type="ECO:0000256" key="3">
    <source>
        <dbReference type="SAM" id="MobiDB-lite"/>
    </source>
</evidence>
<evidence type="ECO:0000256" key="2">
    <source>
        <dbReference type="PROSITE-ProRule" id="PRU01211"/>
    </source>
</evidence>
<reference evidence="5" key="2">
    <citation type="submission" date="2020-05" db="UniProtKB">
        <authorList>
            <consortium name="EnsemblMetazoa"/>
        </authorList>
    </citation>
    <scope>IDENTIFICATION</scope>
    <source>
        <strain evidence="5">A-37</strain>
    </source>
</reference>
<organism evidence="5 6">
    <name type="scientific">Anopheles culicifacies</name>
    <dbReference type="NCBI Taxonomy" id="139723"/>
    <lineage>
        <taxon>Eukaryota</taxon>
        <taxon>Metazoa</taxon>
        <taxon>Ecdysozoa</taxon>
        <taxon>Arthropoda</taxon>
        <taxon>Hexapoda</taxon>
        <taxon>Insecta</taxon>
        <taxon>Pterygota</taxon>
        <taxon>Neoptera</taxon>
        <taxon>Endopterygota</taxon>
        <taxon>Diptera</taxon>
        <taxon>Nematocera</taxon>
        <taxon>Culicoidea</taxon>
        <taxon>Culicidae</taxon>
        <taxon>Anophelinae</taxon>
        <taxon>Anopheles</taxon>
        <taxon>culicifacies species complex</taxon>
    </lineage>
</organism>
<name>A0A182MBS3_9DIPT</name>
<dbReference type="Proteomes" id="UP000075883">
    <property type="component" value="Unassembled WGS sequence"/>
</dbReference>
<proteinExistence type="predicted"/>
<dbReference type="EnsemblMetazoa" id="ACUA014397-RA">
    <property type="protein sequence ID" value="ACUA014397-PA"/>
    <property type="gene ID" value="ACUA014397"/>
</dbReference>
<sequence length="133" mass="14228">MDIRSSKPLKGAQMGQRDGFSWNDMEKLNRMYKCQGSKGNEQTFIRPPVLGIFPSTGVSGPAGPANTGSGPYFPPSGSGPYTPYYPPNGGPMYPYAPYPAAGYPGPGFGYYPYDVNVGENGEATKKEKSNNAN</sequence>
<dbReference type="PROSITE" id="PS51864">
    <property type="entry name" value="ASTACIN"/>
    <property type="match status" value="1"/>
</dbReference>
<accession>A0A182MBS3</accession>
<reference evidence="6" key="1">
    <citation type="submission" date="2013-09" db="EMBL/GenBank/DDBJ databases">
        <title>The Genome Sequence of Anopheles culicifacies species A.</title>
        <authorList>
            <consortium name="The Broad Institute Genomics Platform"/>
            <person name="Neafsey D.E."/>
            <person name="Besansky N."/>
            <person name="Howell P."/>
            <person name="Walton C."/>
            <person name="Young S.K."/>
            <person name="Zeng Q."/>
            <person name="Gargeya S."/>
            <person name="Fitzgerald M."/>
            <person name="Haas B."/>
            <person name="Abouelleil A."/>
            <person name="Allen A.W."/>
            <person name="Alvarado L."/>
            <person name="Arachchi H.M."/>
            <person name="Berlin A.M."/>
            <person name="Chapman S.B."/>
            <person name="Gainer-Dewar J."/>
            <person name="Goldberg J."/>
            <person name="Griggs A."/>
            <person name="Gujja S."/>
            <person name="Hansen M."/>
            <person name="Howarth C."/>
            <person name="Imamovic A."/>
            <person name="Ireland A."/>
            <person name="Larimer J."/>
            <person name="McCowan C."/>
            <person name="Murphy C."/>
            <person name="Pearson M."/>
            <person name="Poon T.W."/>
            <person name="Priest M."/>
            <person name="Roberts A."/>
            <person name="Saif S."/>
            <person name="Shea T."/>
            <person name="Sisk P."/>
            <person name="Sykes S."/>
            <person name="Wortman J."/>
            <person name="Nusbaum C."/>
            <person name="Birren B."/>
        </authorList>
    </citation>
    <scope>NUCLEOTIDE SEQUENCE [LARGE SCALE GENOMIC DNA]</scope>
    <source>
        <strain evidence="6">A-37</strain>
    </source>
</reference>
<keyword evidence="6" id="KW-1185">Reference proteome</keyword>
<evidence type="ECO:0000313" key="5">
    <source>
        <dbReference type="EnsemblMetazoa" id="ACUA014397-PA"/>
    </source>
</evidence>
<dbReference type="GO" id="GO:0004222">
    <property type="term" value="F:metalloendopeptidase activity"/>
    <property type="evidence" value="ECO:0007669"/>
    <property type="project" value="InterPro"/>
</dbReference>
<comment type="caution">
    <text evidence="2">Lacks conserved residue(s) required for the propagation of feature annotation.</text>
</comment>
<comment type="cofactor">
    <cofactor evidence="1">
        <name>Zn(2+)</name>
        <dbReference type="ChEBI" id="CHEBI:29105"/>
    </cofactor>
</comment>
<dbReference type="InterPro" id="IPR001506">
    <property type="entry name" value="Peptidase_M12A"/>
</dbReference>
<evidence type="ECO:0000313" key="6">
    <source>
        <dbReference type="Proteomes" id="UP000075883"/>
    </source>
</evidence>
<feature type="region of interest" description="Disordered" evidence="3">
    <location>
        <begin position="1"/>
        <end position="20"/>
    </location>
</feature>
<evidence type="ECO:0000256" key="1">
    <source>
        <dbReference type="ARBA" id="ARBA00001947"/>
    </source>
</evidence>
<dbReference type="VEuPathDB" id="VectorBase:ACUA014397"/>
<feature type="domain" description="Peptidase M12A" evidence="4">
    <location>
        <begin position="1"/>
        <end position="35"/>
    </location>
</feature>
<dbReference type="EMBL" id="AXCM01000238">
    <property type="status" value="NOT_ANNOTATED_CDS"/>
    <property type="molecule type" value="Genomic_DNA"/>
</dbReference>
<dbReference type="AlphaFoldDB" id="A0A182MBS3"/>
<evidence type="ECO:0000259" key="4">
    <source>
        <dbReference type="PROSITE" id="PS51864"/>
    </source>
</evidence>
<dbReference type="STRING" id="139723.A0A182MBS3"/>